<dbReference type="InterPro" id="IPR036734">
    <property type="entry name" value="Neur_chan_lig-bd_sf"/>
</dbReference>
<feature type="transmembrane region" description="Helical" evidence="5">
    <location>
        <begin position="202"/>
        <end position="220"/>
    </location>
</feature>
<dbReference type="InterPro" id="IPR006202">
    <property type="entry name" value="Neur_chan_lig-bd"/>
</dbReference>
<keyword evidence="3 5" id="KW-1133">Transmembrane helix</keyword>
<dbReference type="Proteomes" id="UP000801492">
    <property type="component" value="Unassembled WGS sequence"/>
</dbReference>
<dbReference type="Pfam" id="PF02931">
    <property type="entry name" value="Neur_chan_LBD"/>
    <property type="match status" value="1"/>
</dbReference>
<dbReference type="CDD" id="cd18989">
    <property type="entry name" value="LGIC_ECD_cation"/>
    <property type="match status" value="1"/>
</dbReference>
<evidence type="ECO:0000256" key="2">
    <source>
        <dbReference type="ARBA" id="ARBA00022692"/>
    </source>
</evidence>
<feature type="transmembrane region" description="Helical" evidence="5">
    <location>
        <begin position="232"/>
        <end position="254"/>
    </location>
</feature>
<dbReference type="PRINTS" id="PR00252">
    <property type="entry name" value="NRIONCHANNEL"/>
</dbReference>
<dbReference type="AlphaFoldDB" id="A0A8K0CB98"/>
<dbReference type="Gene3D" id="2.70.170.10">
    <property type="entry name" value="Neurotransmitter-gated ion-channel ligand-binding domain"/>
    <property type="match status" value="1"/>
</dbReference>
<evidence type="ECO:0000256" key="3">
    <source>
        <dbReference type="ARBA" id="ARBA00022989"/>
    </source>
</evidence>
<dbReference type="InterPro" id="IPR006201">
    <property type="entry name" value="Neur_channel"/>
</dbReference>
<dbReference type="GO" id="GO:0004888">
    <property type="term" value="F:transmembrane signaling receptor activity"/>
    <property type="evidence" value="ECO:0007669"/>
    <property type="project" value="InterPro"/>
</dbReference>
<keyword evidence="2 5" id="KW-0812">Transmembrane</keyword>
<feature type="non-terminal residue" evidence="7">
    <location>
        <position position="347"/>
    </location>
</feature>
<dbReference type="InterPro" id="IPR036719">
    <property type="entry name" value="Neuro-gated_channel_TM_sf"/>
</dbReference>
<evidence type="ECO:0000313" key="7">
    <source>
        <dbReference type="EMBL" id="KAF2880525.1"/>
    </source>
</evidence>
<sequence length="347" mass="39552">EIHSNTISVHNWLALYWKDDHLKWDSSKYEGIKQIHISSDQIWVPDLSIYNRNDQSGSPNAFTSVDCLVTSTGTVVCVPPARHDALCMPDLTKYPFDQQNCSLRFGSWVHSGEEIDFRIPSTPVTMDDYVPNGDWNLVTVNVKKFDGHFNCCPDNSYPSLNYNFVIERHSSTHAVTVVIPALVMVIVTLTTLWMNPEQLDRLCLACCNLIAHCMYLQVLFWELPSAGEKPPLLILFGRDSFLLCTFTIMLTVILKNMIQASNTSPTWVSSIVSLIQNNRPGQFLLLYDTSFKRVVTGKTEEDTANIITDSTVPTTTKDWQLFAKLLDRISFIVYLIVYFCIFIRFIL</sequence>
<comment type="caution">
    <text evidence="7">The sequence shown here is derived from an EMBL/GenBank/DDBJ whole genome shotgun (WGS) entry which is preliminary data.</text>
</comment>
<dbReference type="PANTHER" id="PTHR18945">
    <property type="entry name" value="NEUROTRANSMITTER GATED ION CHANNEL"/>
    <property type="match status" value="1"/>
</dbReference>
<dbReference type="SUPFAM" id="SSF90112">
    <property type="entry name" value="Neurotransmitter-gated ion-channel transmembrane pore"/>
    <property type="match status" value="1"/>
</dbReference>
<dbReference type="GO" id="GO:0005230">
    <property type="term" value="F:extracellular ligand-gated monoatomic ion channel activity"/>
    <property type="evidence" value="ECO:0007669"/>
    <property type="project" value="InterPro"/>
</dbReference>
<dbReference type="Gene3D" id="1.20.58.390">
    <property type="entry name" value="Neurotransmitter-gated ion-channel transmembrane domain"/>
    <property type="match status" value="1"/>
</dbReference>
<dbReference type="OrthoDB" id="410315at2759"/>
<evidence type="ECO:0000256" key="5">
    <source>
        <dbReference type="SAM" id="Phobius"/>
    </source>
</evidence>
<keyword evidence="4 5" id="KW-0472">Membrane</keyword>
<organism evidence="7 8">
    <name type="scientific">Ignelater luminosus</name>
    <name type="common">Cucubano</name>
    <name type="synonym">Pyrophorus luminosus</name>
    <dbReference type="NCBI Taxonomy" id="2038154"/>
    <lineage>
        <taxon>Eukaryota</taxon>
        <taxon>Metazoa</taxon>
        <taxon>Ecdysozoa</taxon>
        <taxon>Arthropoda</taxon>
        <taxon>Hexapoda</taxon>
        <taxon>Insecta</taxon>
        <taxon>Pterygota</taxon>
        <taxon>Neoptera</taxon>
        <taxon>Endopterygota</taxon>
        <taxon>Coleoptera</taxon>
        <taxon>Polyphaga</taxon>
        <taxon>Elateriformia</taxon>
        <taxon>Elateroidea</taxon>
        <taxon>Elateridae</taxon>
        <taxon>Agrypninae</taxon>
        <taxon>Pyrophorini</taxon>
        <taxon>Ignelater</taxon>
    </lineage>
</organism>
<evidence type="ECO:0000259" key="6">
    <source>
        <dbReference type="Pfam" id="PF02931"/>
    </source>
</evidence>
<proteinExistence type="predicted"/>
<dbReference type="EMBL" id="VTPC01090960">
    <property type="protein sequence ID" value="KAF2880525.1"/>
    <property type="molecule type" value="Genomic_DNA"/>
</dbReference>
<dbReference type="GO" id="GO:0016020">
    <property type="term" value="C:membrane"/>
    <property type="evidence" value="ECO:0007669"/>
    <property type="project" value="UniProtKB-SubCell"/>
</dbReference>
<evidence type="ECO:0000256" key="4">
    <source>
        <dbReference type="ARBA" id="ARBA00023136"/>
    </source>
</evidence>
<evidence type="ECO:0000313" key="8">
    <source>
        <dbReference type="Proteomes" id="UP000801492"/>
    </source>
</evidence>
<accession>A0A8K0CB98</accession>
<feature type="transmembrane region" description="Helical" evidence="5">
    <location>
        <begin position="325"/>
        <end position="346"/>
    </location>
</feature>
<dbReference type="SUPFAM" id="SSF63712">
    <property type="entry name" value="Nicotinic receptor ligand binding domain-like"/>
    <property type="match status" value="1"/>
</dbReference>
<keyword evidence="8" id="KW-1185">Reference proteome</keyword>
<dbReference type="FunFam" id="2.70.170.10:FF:000028">
    <property type="entry name" value="AcetylCholine Receptor"/>
    <property type="match status" value="1"/>
</dbReference>
<dbReference type="InterPro" id="IPR038050">
    <property type="entry name" value="Neuro_actylchol_rec"/>
</dbReference>
<feature type="domain" description="Neurotransmitter-gated ion-channel ligand-binding" evidence="6">
    <location>
        <begin position="4"/>
        <end position="169"/>
    </location>
</feature>
<protein>
    <recommendedName>
        <fullName evidence="6">Neurotransmitter-gated ion-channel ligand-binding domain-containing protein</fullName>
    </recommendedName>
</protein>
<comment type="subcellular location">
    <subcellularLocation>
        <location evidence="1">Membrane</location>
        <topology evidence="1">Multi-pass membrane protein</topology>
    </subcellularLocation>
</comment>
<gene>
    <name evidence="7" type="ORF">ILUMI_25650</name>
</gene>
<name>A0A8K0CB98_IGNLU</name>
<reference evidence="7" key="1">
    <citation type="submission" date="2019-08" db="EMBL/GenBank/DDBJ databases">
        <title>The genome of the North American firefly Photinus pyralis.</title>
        <authorList>
            <consortium name="Photinus pyralis genome working group"/>
            <person name="Fallon T.R."/>
            <person name="Sander Lower S.E."/>
            <person name="Weng J.-K."/>
        </authorList>
    </citation>
    <scope>NUCLEOTIDE SEQUENCE</scope>
    <source>
        <strain evidence="7">TRF0915ILg1</strain>
        <tissue evidence="7">Whole body</tissue>
    </source>
</reference>
<feature type="transmembrane region" description="Helical" evidence="5">
    <location>
        <begin position="174"/>
        <end position="195"/>
    </location>
</feature>
<evidence type="ECO:0000256" key="1">
    <source>
        <dbReference type="ARBA" id="ARBA00004141"/>
    </source>
</evidence>